<dbReference type="EMBL" id="JBJQND010000001">
    <property type="protein sequence ID" value="KAL3889951.1"/>
    <property type="molecule type" value="Genomic_DNA"/>
</dbReference>
<feature type="domain" description="UDENN" evidence="1">
    <location>
        <begin position="88"/>
        <end position="473"/>
    </location>
</feature>
<organism evidence="2 3">
    <name type="scientific">Sinanodonta woodiana</name>
    <name type="common">Chinese pond mussel</name>
    <name type="synonym">Anodonta woodiana</name>
    <dbReference type="NCBI Taxonomy" id="1069815"/>
    <lineage>
        <taxon>Eukaryota</taxon>
        <taxon>Metazoa</taxon>
        <taxon>Spiralia</taxon>
        <taxon>Lophotrochozoa</taxon>
        <taxon>Mollusca</taxon>
        <taxon>Bivalvia</taxon>
        <taxon>Autobranchia</taxon>
        <taxon>Heteroconchia</taxon>
        <taxon>Palaeoheterodonta</taxon>
        <taxon>Unionida</taxon>
        <taxon>Unionoidea</taxon>
        <taxon>Unionidae</taxon>
        <taxon>Unioninae</taxon>
        <taxon>Sinanodonta</taxon>
    </lineage>
</organism>
<dbReference type="SMART" id="SM00801">
    <property type="entry name" value="dDENN"/>
    <property type="match status" value="1"/>
</dbReference>
<reference evidence="2 3" key="1">
    <citation type="submission" date="2024-11" db="EMBL/GenBank/DDBJ databases">
        <title>Chromosome-level genome assembly of the freshwater bivalve Anodonta woodiana.</title>
        <authorList>
            <person name="Chen X."/>
        </authorList>
    </citation>
    <scope>NUCLEOTIDE SEQUENCE [LARGE SCALE GENOMIC DNA]</scope>
    <source>
        <strain evidence="2">MN2024</strain>
        <tissue evidence="2">Gills</tissue>
    </source>
</reference>
<dbReference type="InterPro" id="IPR015943">
    <property type="entry name" value="WD40/YVTN_repeat-like_dom_sf"/>
</dbReference>
<dbReference type="Pfam" id="PF02141">
    <property type="entry name" value="DENN"/>
    <property type="match status" value="1"/>
</dbReference>
<dbReference type="Proteomes" id="UP001634394">
    <property type="component" value="Unassembled WGS sequence"/>
</dbReference>
<dbReference type="Pfam" id="PF03456">
    <property type="entry name" value="uDENN"/>
    <property type="match status" value="1"/>
</dbReference>
<dbReference type="InterPro" id="IPR005113">
    <property type="entry name" value="uDENN_dom"/>
</dbReference>
<dbReference type="PROSITE" id="PS50211">
    <property type="entry name" value="DENN"/>
    <property type="match status" value="1"/>
</dbReference>
<dbReference type="InterPro" id="IPR057977">
    <property type="entry name" value="TPR_DENND3"/>
</dbReference>
<dbReference type="Gene3D" id="3.30.450.200">
    <property type="match status" value="1"/>
</dbReference>
<dbReference type="Pfam" id="PF25570">
    <property type="entry name" value="TPR_DENND3"/>
    <property type="match status" value="1"/>
</dbReference>
<dbReference type="SMART" id="SM00799">
    <property type="entry name" value="DENN"/>
    <property type="match status" value="1"/>
</dbReference>
<dbReference type="AlphaFoldDB" id="A0ABD3XWK2"/>
<name>A0ABD3XWK2_SINWO</name>
<dbReference type="PANTHER" id="PTHR12296">
    <property type="entry name" value="DENN DOMAIN-CONTAINING PROTEIN 4"/>
    <property type="match status" value="1"/>
</dbReference>
<comment type="caution">
    <text evidence="2">The sequence shown here is derived from an EMBL/GenBank/DDBJ whole genome shotgun (WGS) entry which is preliminary data.</text>
</comment>
<dbReference type="InterPro" id="IPR011047">
    <property type="entry name" value="Quinoprotein_ADH-like_sf"/>
</dbReference>
<proteinExistence type="predicted"/>
<dbReference type="InterPro" id="IPR001194">
    <property type="entry name" value="cDENN_dom"/>
</dbReference>
<dbReference type="InterPro" id="IPR037516">
    <property type="entry name" value="Tripartite_DENN"/>
</dbReference>
<evidence type="ECO:0000259" key="1">
    <source>
        <dbReference type="PROSITE" id="PS50211"/>
    </source>
</evidence>
<dbReference type="SMART" id="SM00800">
    <property type="entry name" value="uDENN"/>
    <property type="match status" value="1"/>
</dbReference>
<dbReference type="PANTHER" id="PTHR12296:SF21">
    <property type="entry name" value="DENN DOMAIN-CONTAINING PROTEIN 3"/>
    <property type="match status" value="1"/>
</dbReference>
<evidence type="ECO:0000313" key="3">
    <source>
        <dbReference type="Proteomes" id="UP001634394"/>
    </source>
</evidence>
<keyword evidence="3" id="KW-1185">Reference proteome</keyword>
<dbReference type="GO" id="GO:0005085">
    <property type="term" value="F:guanyl-nucleotide exchange factor activity"/>
    <property type="evidence" value="ECO:0007669"/>
    <property type="project" value="UniProtKB-ARBA"/>
</dbReference>
<protein>
    <recommendedName>
        <fullName evidence="1">UDENN domain-containing protein</fullName>
    </recommendedName>
</protein>
<dbReference type="InterPro" id="IPR051696">
    <property type="entry name" value="DENN_Domain_GEFs"/>
</dbReference>
<dbReference type="InterPro" id="IPR005112">
    <property type="entry name" value="dDENN_dom"/>
</dbReference>
<accession>A0ABD3XWK2</accession>
<gene>
    <name evidence="2" type="ORF">ACJMK2_002266</name>
</gene>
<dbReference type="InterPro" id="IPR001680">
    <property type="entry name" value="WD40_rpt"/>
</dbReference>
<dbReference type="Gene3D" id="2.130.10.10">
    <property type="entry name" value="YVTN repeat-like/Quinoprotein amine dehydrogenase"/>
    <property type="match status" value="2"/>
</dbReference>
<dbReference type="SUPFAM" id="SSF50998">
    <property type="entry name" value="Quinoprotein alcohol dehydrogenase-like"/>
    <property type="match status" value="1"/>
</dbReference>
<evidence type="ECO:0000313" key="2">
    <source>
        <dbReference type="EMBL" id="KAL3889951.1"/>
    </source>
</evidence>
<dbReference type="SMART" id="SM00320">
    <property type="entry name" value="WD40"/>
    <property type="match status" value="2"/>
</dbReference>
<sequence>MEEDNLPQPLPQRLVEVMLVVGFDEDTGLPNRPGKESQINNSLDNILKNDHEPYVLAAVSSSTMVYFYPFVRRDETYPPSKTCAQKREVRASSKFHKFSKSFRSSHYFKSTKGQELPVSDEVIRSLSALCFPDGAKVYSERPENYVHFLVLTDMTGTETYSSCLTFYRPYIVDKDEQGNLYFSLENSPATLESGQARCYIPNCVLLISKHPYYTVFKDCLSSLTARIEKDQKDMYTFIKEYAHILTWTPVPPAGDVAIELNLCQLNLTLNPPDHFEKPVIDFPMHLTFLCFPIEEVLRIITCILVEERLLFLTTNYALLTVVMEIEGLVLVDIDTGMVKINPDENGKVKNIPMMPLEPANVFKSKCKQILMQFTMMDLNRPFIYNMEELRQRYATKIRQCNSAIASSCLELMVNLFRDVIFDTRVEHRRFNRDSFLGRKIDSEKEFFERVSKSDMFKVFLQDRYNVKSDYWSDLEMRTRKEAGVDQKSIAKPALGKLCRRPSSFTLFSQIALPRNEFIKFKLPGVEKAHQYVKNSLEALNKAIKECPDYGQRATFQYLRGLFHIANGDKIAALDDLINLPAATLSVHHTLLLHDIYQKLTDKEKQKISEKRNYEQLNDILKKFDMHKAPHAKSNQGTDHIFNLDKELEFEEFAKGVSELEMSNDYDTTDRLFAALTLLKRHSLDPVTFQSCYAIWESNQQINSQGVMLEHLEENETILKVSEVIKTDYGIGRIGLTDKSQLKCIANHEELEKAVLHLAYYTGYKNKGHHILPKDTVDALQHRLDPNMGERERRTVQALLYTPGDDSVQPRLWCGLSDGRVKVYNGINWILESENVQTKNCVLCLTAVGKKHVWAGSHGIFIIDTETVTCNKTLMDHPDQVVGIVLTEDGKKAFVAYVSGTILKWDVLTLTVEQPLINHNINLLSLKIYNEQLWLGTRESIIVEDMNGSKLQEFKYEEKNRFLEFDYFIKPKDKELWVGCRREGRLLIWDLEAGEYKSEKIPNTNGICCMIKVGKEVWLGTKVGTICIYDIETKKPCRELKAHTDTVRVICSAQDRYIISGAGSKDGRIALWSASVNTIDSGSYPDQ</sequence>
<dbReference type="GO" id="GO:0005737">
    <property type="term" value="C:cytoplasm"/>
    <property type="evidence" value="ECO:0007669"/>
    <property type="project" value="UniProtKB-ARBA"/>
</dbReference>